<dbReference type="InterPro" id="IPR000835">
    <property type="entry name" value="HTH_MarR-typ"/>
</dbReference>
<dbReference type="PANTHER" id="PTHR33164:SF64">
    <property type="entry name" value="TRANSCRIPTIONAL REGULATOR SLYA"/>
    <property type="match status" value="1"/>
</dbReference>
<keyword evidence="3" id="KW-0804">Transcription</keyword>
<dbReference type="RefSeq" id="WP_155091455.1">
    <property type="nucleotide sequence ID" value="NZ_CP102754.1"/>
</dbReference>
<dbReference type="InterPro" id="IPR036390">
    <property type="entry name" value="WH_DNA-bd_sf"/>
</dbReference>
<dbReference type="EMBL" id="WMJX01000006">
    <property type="protein sequence ID" value="MTG97407.1"/>
    <property type="molecule type" value="Genomic_DNA"/>
</dbReference>
<protein>
    <submittedName>
        <fullName evidence="5">MarR family transcriptional regulator</fullName>
    </submittedName>
</protein>
<dbReference type="GO" id="GO:0003677">
    <property type="term" value="F:DNA binding"/>
    <property type="evidence" value="ECO:0007669"/>
    <property type="project" value="UniProtKB-KW"/>
</dbReference>
<organism evidence="5 6">
    <name type="scientific">Myroides albus</name>
    <dbReference type="NCBI Taxonomy" id="2562892"/>
    <lineage>
        <taxon>Bacteria</taxon>
        <taxon>Pseudomonadati</taxon>
        <taxon>Bacteroidota</taxon>
        <taxon>Flavobacteriia</taxon>
        <taxon>Flavobacteriales</taxon>
        <taxon>Flavobacteriaceae</taxon>
        <taxon>Myroides</taxon>
    </lineage>
</organism>
<dbReference type="SUPFAM" id="SSF46785">
    <property type="entry name" value="Winged helix' DNA-binding domain"/>
    <property type="match status" value="1"/>
</dbReference>
<dbReference type="PANTHER" id="PTHR33164">
    <property type="entry name" value="TRANSCRIPTIONAL REGULATOR, MARR FAMILY"/>
    <property type="match status" value="1"/>
</dbReference>
<evidence type="ECO:0000256" key="3">
    <source>
        <dbReference type="ARBA" id="ARBA00023163"/>
    </source>
</evidence>
<accession>A0A6I3LHT7</accession>
<comment type="caution">
    <text evidence="5">The sequence shown here is derived from an EMBL/GenBank/DDBJ whole genome shotgun (WGS) entry which is preliminary data.</text>
</comment>
<dbReference type="GO" id="GO:0006950">
    <property type="term" value="P:response to stress"/>
    <property type="evidence" value="ECO:0007669"/>
    <property type="project" value="TreeGrafter"/>
</dbReference>
<dbReference type="Pfam" id="PF01047">
    <property type="entry name" value="MarR"/>
    <property type="match status" value="1"/>
</dbReference>
<dbReference type="InterPro" id="IPR039422">
    <property type="entry name" value="MarR/SlyA-like"/>
</dbReference>
<sequence>MTQTGDLQFESTELSSGFLLWQVTMAWQRSIKKELDKLDITYTQFVLLTTLDSLLLQTNIVSQIDIANHSYTNRMMVSKVLRTLEEKKMIQRKDHPTDTRAKIINLSPFGKESLEKAIIVVKEVDNAFFSVLGPYKGVLDLNMKSLWENTKE</sequence>
<keyword evidence="6" id="KW-1185">Reference proteome</keyword>
<evidence type="ECO:0000259" key="4">
    <source>
        <dbReference type="PROSITE" id="PS50995"/>
    </source>
</evidence>
<keyword evidence="2" id="KW-0238">DNA-binding</keyword>
<keyword evidence="1" id="KW-0805">Transcription regulation</keyword>
<dbReference type="PROSITE" id="PS50995">
    <property type="entry name" value="HTH_MARR_2"/>
    <property type="match status" value="1"/>
</dbReference>
<evidence type="ECO:0000256" key="2">
    <source>
        <dbReference type="ARBA" id="ARBA00023125"/>
    </source>
</evidence>
<dbReference type="SMART" id="SM00347">
    <property type="entry name" value="HTH_MARR"/>
    <property type="match status" value="1"/>
</dbReference>
<dbReference type="OrthoDB" id="9806864at2"/>
<dbReference type="AlphaFoldDB" id="A0A6I3LHT7"/>
<evidence type="ECO:0000313" key="5">
    <source>
        <dbReference type="EMBL" id="MTG97407.1"/>
    </source>
</evidence>
<reference evidence="5 6" key="1">
    <citation type="submission" date="2019-11" db="EMBL/GenBank/DDBJ databases">
        <title>Genome of Strain BIT-d1.</title>
        <authorList>
            <person name="Yang Y."/>
        </authorList>
    </citation>
    <scope>NUCLEOTIDE SEQUENCE [LARGE SCALE GENOMIC DNA]</scope>
    <source>
        <strain evidence="5 6">BIT-d1</strain>
    </source>
</reference>
<gene>
    <name evidence="5" type="ORF">GJV76_04535</name>
</gene>
<dbReference type="GO" id="GO:0003700">
    <property type="term" value="F:DNA-binding transcription factor activity"/>
    <property type="evidence" value="ECO:0007669"/>
    <property type="project" value="InterPro"/>
</dbReference>
<dbReference type="Gene3D" id="1.10.10.10">
    <property type="entry name" value="Winged helix-like DNA-binding domain superfamily/Winged helix DNA-binding domain"/>
    <property type="match status" value="1"/>
</dbReference>
<name>A0A6I3LHT7_9FLAO</name>
<proteinExistence type="predicted"/>
<dbReference type="InterPro" id="IPR036388">
    <property type="entry name" value="WH-like_DNA-bd_sf"/>
</dbReference>
<dbReference type="Proteomes" id="UP000438760">
    <property type="component" value="Unassembled WGS sequence"/>
</dbReference>
<feature type="domain" description="HTH marR-type" evidence="4">
    <location>
        <begin position="13"/>
        <end position="152"/>
    </location>
</feature>
<evidence type="ECO:0000256" key="1">
    <source>
        <dbReference type="ARBA" id="ARBA00023015"/>
    </source>
</evidence>
<evidence type="ECO:0000313" key="6">
    <source>
        <dbReference type="Proteomes" id="UP000438760"/>
    </source>
</evidence>